<dbReference type="GO" id="GO:0006508">
    <property type="term" value="P:proteolysis"/>
    <property type="evidence" value="ECO:0007669"/>
    <property type="project" value="UniProtKB-KW"/>
</dbReference>
<dbReference type="InterPro" id="IPR050819">
    <property type="entry name" value="Tripeptidyl-peptidase_I"/>
</dbReference>
<dbReference type="InterPro" id="IPR023828">
    <property type="entry name" value="Peptidase_S8_Ser-AS"/>
</dbReference>
<dbReference type="EMBL" id="CAKKNE010000003">
    <property type="protein sequence ID" value="CAH0371513.1"/>
    <property type="molecule type" value="Genomic_DNA"/>
</dbReference>
<dbReference type="AlphaFoldDB" id="A0A8J2SES2"/>
<dbReference type="PROSITE" id="PS51695">
    <property type="entry name" value="SEDOLISIN"/>
    <property type="match status" value="1"/>
</dbReference>
<feature type="transmembrane region" description="Helical" evidence="11">
    <location>
        <begin position="120"/>
        <end position="142"/>
    </location>
</feature>
<dbReference type="Pfam" id="PF09286">
    <property type="entry name" value="Pro-kuma_activ"/>
    <property type="match status" value="1"/>
</dbReference>
<dbReference type="Gene3D" id="3.40.50.200">
    <property type="entry name" value="Peptidase S8/S53 domain"/>
    <property type="match status" value="1"/>
</dbReference>
<dbReference type="OrthoDB" id="409122at2759"/>
<keyword evidence="11" id="KW-0812">Transmembrane</keyword>
<feature type="active site" description="Charge relay system" evidence="9">
    <location>
        <position position="643"/>
    </location>
</feature>
<dbReference type="SUPFAM" id="SSF54897">
    <property type="entry name" value="Protease propeptides/inhibitors"/>
    <property type="match status" value="1"/>
</dbReference>
<evidence type="ECO:0000256" key="9">
    <source>
        <dbReference type="PROSITE-ProRule" id="PRU01032"/>
    </source>
</evidence>
<dbReference type="PROSITE" id="PS00138">
    <property type="entry name" value="SUBTILASE_SER"/>
    <property type="match status" value="1"/>
</dbReference>
<dbReference type="InterPro" id="IPR000209">
    <property type="entry name" value="Peptidase_S8/S53_dom"/>
</dbReference>
<evidence type="ECO:0000256" key="2">
    <source>
        <dbReference type="ARBA" id="ARBA00022723"/>
    </source>
</evidence>
<feature type="binding site" evidence="9">
    <location>
        <position position="685"/>
    </location>
    <ligand>
        <name>Ca(2+)</name>
        <dbReference type="ChEBI" id="CHEBI:29108"/>
    </ligand>
</feature>
<evidence type="ECO:0000256" key="7">
    <source>
        <dbReference type="ARBA" id="ARBA00023529"/>
    </source>
</evidence>
<feature type="binding site" evidence="9">
    <location>
        <position position="711"/>
    </location>
    <ligand>
        <name>Ca(2+)</name>
        <dbReference type="ChEBI" id="CHEBI:29108"/>
    </ligand>
</feature>
<keyword evidence="4 9" id="KW-0720">Serine protease</keyword>
<evidence type="ECO:0000256" key="5">
    <source>
        <dbReference type="ARBA" id="ARBA00022837"/>
    </source>
</evidence>
<feature type="active site" description="Charge relay system" evidence="9">
    <location>
        <position position="434"/>
    </location>
</feature>
<evidence type="ECO:0000313" key="14">
    <source>
        <dbReference type="Proteomes" id="UP000789595"/>
    </source>
</evidence>
<evidence type="ECO:0000256" key="10">
    <source>
        <dbReference type="SAM" id="MobiDB-lite"/>
    </source>
</evidence>
<dbReference type="PANTHER" id="PTHR14218:SF15">
    <property type="entry name" value="TRIPEPTIDYL-PEPTIDASE 1"/>
    <property type="match status" value="1"/>
</dbReference>
<gene>
    <name evidence="13" type="ORF">PECAL_3P14610</name>
</gene>
<reference evidence="13" key="1">
    <citation type="submission" date="2021-11" db="EMBL/GenBank/DDBJ databases">
        <authorList>
            <consortium name="Genoscope - CEA"/>
            <person name="William W."/>
        </authorList>
    </citation>
    <scope>NUCLEOTIDE SEQUENCE</scope>
</reference>
<evidence type="ECO:0000256" key="8">
    <source>
        <dbReference type="ARBA" id="ARBA00023619"/>
    </source>
</evidence>
<feature type="binding site" evidence="9">
    <location>
        <position position="686"/>
    </location>
    <ligand>
        <name>Ca(2+)</name>
        <dbReference type="ChEBI" id="CHEBI:29108"/>
    </ligand>
</feature>
<evidence type="ECO:0000256" key="11">
    <source>
        <dbReference type="SAM" id="Phobius"/>
    </source>
</evidence>
<comment type="catalytic activity">
    <reaction evidence="7">
        <text>Hydrolysis of proteins with broad specificity for peptide bonds, and a preference for a large uncharged residue in P1. Hydrolyzes peptide amides.</text>
        <dbReference type="EC" id="3.4.21.62"/>
    </reaction>
</comment>
<feature type="region of interest" description="Disordered" evidence="10">
    <location>
        <begin position="161"/>
        <end position="184"/>
    </location>
</feature>
<feature type="active site" description="Charge relay system" evidence="9">
    <location>
        <position position="430"/>
    </location>
</feature>
<dbReference type="InterPro" id="IPR036852">
    <property type="entry name" value="Peptidase_S8/S53_dom_sf"/>
</dbReference>
<keyword evidence="11" id="KW-1133">Transmembrane helix</keyword>
<evidence type="ECO:0000256" key="4">
    <source>
        <dbReference type="ARBA" id="ARBA00022825"/>
    </source>
</evidence>
<evidence type="ECO:0000256" key="3">
    <source>
        <dbReference type="ARBA" id="ARBA00022801"/>
    </source>
</evidence>
<keyword evidence="14" id="KW-1185">Reference proteome</keyword>
<feature type="domain" description="Peptidase S53" evidence="12">
    <location>
        <begin position="338"/>
        <end position="729"/>
    </location>
</feature>
<dbReference type="SMART" id="SM00944">
    <property type="entry name" value="Pro-kuma_activ"/>
    <property type="match status" value="1"/>
</dbReference>
<sequence length="729" mass="76716">MVRRAQTSESCREPRVNEARCASFRRLGHCEQARDFRAKASKQQPAASTPIKRAHGPHGPPAARSEPGRAASLAEKGLPIAMDYADHSDDELTGVAATREIYATFGYPPSQPLPRSRRHVCAVVGGATVLSAILVLVAGHSYDPTTAFATLPHALRAATCASSSNVPPPTIRRQADSKPKHWSRGAAADPCAMHDVIIATTHKTNLDAQLRSVSDPNSKNYRKYLTTEAVNELAIDQNHVRNIGKWVSEIGAQEIKRTKNGEYITARASVATWTEALGCEFFDYSYEGKKAPRCDGDYGLPVHVDASVHAVFNVGNLAPRISKLKGITKLVDKEVTEYVTPSVLAAFYSIPSSGAETAGAFGPDILIPPTGSASARQAVFETQGEYYSPTDLAQFRSYFGLPPADATPISNIGSHDEAIACDVDADLCDEGNLDMQYLTTVNPYGPTTYFYVTLADVATDPFLAFAMALADLVEPIYVASISWGSIESEEVPSIMASFDVEAAKLGLKGGTIVVSSGDDGANGLGTECGYAPSFPASSPNVLAVGATNAYDWSGTAGAPNEIVCQADVLGGVVTSGGGFSGTYTQPYWQADAVASYFAQVDGTQSQPAGGFSKGGRGYPDVALAGKDFEVVIGDVLYLVSGTSASAPSVAGMLARINAGLLAAGKSPVGLVNPTLYASSGSFANDIVDGDNTCTAYLLECEQGFYATTGWDPVSGWGSVDYGRLEALLA</sequence>
<comment type="caution">
    <text evidence="13">The sequence shown here is derived from an EMBL/GenBank/DDBJ whole genome shotgun (WGS) entry which is preliminary data.</text>
</comment>
<evidence type="ECO:0000256" key="6">
    <source>
        <dbReference type="ARBA" id="ARBA00023145"/>
    </source>
</evidence>
<evidence type="ECO:0000313" key="13">
    <source>
        <dbReference type="EMBL" id="CAH0371513.1"/>
    </source>
</evidence>
<feature type="binding site" evidence="9">
    <location>
        <position position="709"/>
    </location>
    <ligand>
        <name>Ca(2+)</name>
        <dbReference type="ChEBI" id="CHEBI:29108"/>
    </ligand>
</feature>
<keyword evidence="2 9" id="KW-0479">Metal-binding</keyword>
<accession>A0A8J2SES2</accession>
<keyword evidence="5 9" id="KW-0106">Calcium</keyword>
<dbReference type="InterPro" id="IPR015366">
    <property type="entry name" value="S53_propep"/>
</dbReference>
<protein>
    <recommendedName>
        <fullName evidence="8">subtilisin</fullName>
        <ecNumber evidence="8">3.4.21.62</ecNumber>
    </recommendedName>
</protein>
<organism evidence="13 14">
    <name type="scientific">Pelagomonas calceolata</name>
    <dbReference type="NCBI Taxonomy" id="35677"/>
    <lineage>
        <taxon>Eukaryota</taxon>
        <taxon>Sar</taxon>
        <taxon>Stramenopiles</taxon>
        <taxon>Ochrophyta</taxon>
        <taxon>Pelagophyceae</taxon>
        <taxon>Pelagomonadales</taxon>
        <taxon>Pelagomonadaceae</taxon>
        <taxon>Pelagomonas</taxon>
    </lineage>
</organism>
<proteinExistence type="predicted"/>
<feature type="region of interest" description="Disordered" evidence="10">
    <location>
        <begin position="35"/>
        <end position="69"/>
    </location>
</feature>
<evidence type="ECO:0000259" key="12">
    <source>
        <dbReference type="PROSITE" id="PS51695"/>
    </source>
</evidence>
<dbReference type="Proteomes" id="UP000789595">
    <property type="component" value="Unassembled WGS sequence"/>
</dbReference>
<keyword evidence="3 9" id="KW-0378">Hydrolase</keyword>
<dbReference type="CDD" id="cd11377">
    <property type="entry name" value="Pro-peptidase_S53"/>
    <property type="match status" value="1"/>
</dbReference>
<keyword evidence="6" id="KW-0865">Zymogen</keyword>
<dbReference type="Pfam" id="PF00082">
    <property type="entry name" value="Peptidase_S8"/>
    <property type="match status" value="1"/>
</dbReference>
<dbReference type="SUPFAM" id="SSF52743">
    <property type="entry name" value="Subtilisin-like"/>
    <property type="match status" value="1"/>
</dbReference>
<keyword evidence="1 9" id="KW-0645">Protease</keyword>
<dbReference type="GO" id="GO:0004252">
    <property type="term" value="F:serine-type endopeptidase activity"/>
    <property type="evidence" value="ECO:0007669"/>
    <property type="project" value="UniProtKB-UniRule"/>
</dbReference>
<evidence type="ECO:0000256" key="1">
    <source>
        <dbReference type="ARBA" id="ARBA00022670"/>
    </source>
</evidence>
<dbReference type="GO" id="GO:0008240">
    <property type="term" value="F:tripeptidyl-peptidase activity"/>
    <property type="evidence" value="ECO:0007669"/>
    <property type="project" value="TreeGrafter"/>
</dbReference>
<dbReference type="PANTHER" id="PTHR14218">
    <property type="entry name" value="PROTEASE S8 TRIPEPTIDYL PEPTIDASE I CLN2"/>
    <property type="match status" value="1"/>
</dbReference>
<dbReference type="GO" id="GO:0046872">
    <property type="term" value="F:metal ion binding"/>
    <property type="evidence" value="ECO:0007669"/>
    <property type="project" value="UniProtKB-UniRule"/>
</dbReference>
<name>A0A8J2SES2_9STRA</name>
<dbReference type="EC" id="3.4.21.62" evidence="8"/>
<dbReference type="InterPro" id="IPR030400">
    <property type="entry name" value="Sedolisin_dom"/>
</dbReference>
<comment type="cofactor">
    <cofactor evidence="9">
        <name>Ca(2+)</name>
        <dbReference type="ChEBI" id="CHEBI:29108"/>
    </cofactor>
    <text evidence="9">Binds 1 Ca(2+) ion per subunit.</text>
</comment>
<dbReference type="CDD" id="cd04056">
    <property type="entry name" value="Peptidases_S53"/>
    <property type="match status" value="1"/>
</dbReference>
<keyword evidence="11" id="KW-0472">Membrane</keyword>